<dbReference type="InterPro" id="IPR017549">
    <property type="entry name" value="APMV_L690"/>
</dbReference>
<dbReference type="AlphaFoldDB" id="A0A4R6Z0E1"/>
<comment type="caution">
    <text evidence="1">The sequence shown here is derived from an EMBL/GenBank/DDBJ whole genome shotgun (WGS) entry which is preliminary data.</text>
</comment>
<evidence type="ECO:0000313" key="1">
    <source>
        <dbReference type="EMBL" id="TDR44839.1"/>
    </source>
</evidence>
<organism evidence="1 2">
    <name type="scientific">Tahibacter aquaticus</name>
    <dbReference type="NCBI Taxonomy" id="520092"/>
    <lineage>
        <taxon>Bacteria</taxon>
        <taxon>Pseudomonadati</taxon>
        <taxon>Pseudomonadota</taxon>
        <taxon>Gammaproteobacteria</taxon>
        <taxon>Lysobacterales</taxon>
        <taxon>Rhodanobacteraceae</taxon>
        <taxon>Tahibacter</taxon>
    </lineage>
</organism>
<name>A0A4R6Z0E1_9GAMM</name>
<protein>
    <submittedName>
        <fullName evidence="1">Uncharacterized protein (TIGR03118 family)</fullName>
    </submittedName>
</protein>
<reference evidence="1 2" key="1">
    <citation type="submission" date="2019-03" db="EMBL/GenBank/DDBJ databases">
        <title>Genomic Encyclopedia of Type Strains, Phase IV (KMG-IV): sequencing the most valuable type-strain genomes for metagenomic binning, comparative biology and taxonomic classification.</title>
        <authorList>
            <person name="Goeker M."/>
        </authorList>
    </citation>
    <scope>NUCLEOTIDE SEQUENCE [LARGE SCALE GENOMIC DNA]</scope>
    <source>
        <strain evidence="1 2">DSM 21667</strain>
    </source>
</reference>
<keyword evidence="2" id="KW-1185">Reference proteome</keyword>
<dbReference type="NCBIfam" id="TIGR03118">
    <property type="entry name" value="PEPCTERM_chp_1"/>
    <property type="match status" value="1"/>
</dbReference>
<sequence length="146" mass="14895">MLVGAAAANPITGGSGNPGSALTCYEVTVLVSNNAVYRPQLVDELVANAWGISLRPAGLGGHWWINNAASGTVTEYVGDVGTTPLFQDALKTVLVAQSPSLPDTPAEPTGIVFSGSDTDFVVSHAGPVYTAPSRFIFCTANGTISG</sequence>
<dbReference type="EMBL" id="SNZH01000005">
    <property type="protein sequence ID" value="TDR44839.1"/>
    <property type="molecule type" value="Genomic_DNA"/>
</dbReference>
<proteinExistence type="predicted"/>
<accession>A0A4R6Z0E1</accession>
<gene>
    <name evidence="1" type="ORF">DFR29_10520</name>
</gene>
<dbReference type="Proteomes" id="UP000295293">
    <property type="component" value="Unassembled WGS sequence"/>
</dbReference>
<evidence type="ECO:0000313" key="2">
    <source>
        <dbReference type="Proteomes" id="UP000295293"/>
    </source>
</evidence>